<organism evidence="1">
    <name type="scientific">Schizaphis graminum</name>
    <name type="common">Green bug aphid</name>
    <dbReference type="NCBI Taxonomy" id="13262"/>
    <lineage>
        <taxon>Eukaryota</taxon>
        <taxon>Metazoa</taxon>
        <taxon>Ecdysozoa</taxon>
        <taxon>Arthropoda</taxon>
        <taxon>Hexapoda</taxon>
        <taxon>Insecta</taxon>
        <taxon>Pterygota</taxon>
        <taxon>Neoptera</taxon>
        <taxon>Paraneoptera</taxon>
        <taxon>Hemiptera</taxon>
        <taxon>Sternorrhyncha</taxon>
        <taxon>Aphidomorpha</taxon>
        <taxon>Aphidoidea</taxon>
        <taxon>Aphididae</taxon>
        <taxon>Aphidini</taxon>
        <taxon>Schizaphis</taxon>
    </lineage>
</organism>
<dbReference type="AlphaFoldDB" id="A0A2S2PT22"/>
<dbReference type="EMBL" id="GGMR01019934">
    <property type="protein sequence ID" value="MBY32553.1"/>
    <property type="molecule type" value="Transcribed_RNA"/>
</dbReference>
<reference evidence="1" key="1">
    <citation type="submission" date="2018-04" db="EMBL/GenBank/DDBJ databases">
        <title>Transcriptome of Schizaphis graminum biotype I.</title>
        <authorList>
            <person name="Scully E.D."/>
            <person name="Geib S.M."/>
            <person name="Palmer N.A."/>
            <person name="Koch K."/>
            <person name="Bradshaw J."/>
            <person name="Heng-Moss T."/>
            <person name="Sarath G."/>
        </authorList>
    </citation>
    <scope>NUCLEOTIDE SEQUENCE</scope>
</reference>
<evidence type="ECO:0000313" key="1">
    <source>
        <dbReference type="EMBL" id="MBY32553.1"/>
    </source>
</evidence>
<proteinExistence type="predicted"/>
<protein>
    <submittedName>
        <fullName evidence="1">Uncharacterized protein</fullName>
    </submittedName>
</protein>
<gene>
    <name evidence="1" type="ORF">g.64619</name>
</gene>
<sequence length="101" mass="11241">MSRNIDQFIEDLRSFNNKNVRAIQNDLLLPPLLSSGDRSLVSDDDDNEIFMGIMQTELKSSSPKNYLAGANKDQSIKTPVVPIMKSLSTDKSLKIGGKAKW</sequence>
<accession>A0A2S2PT22</accession>
<name>A0A2S2PT22_SCHGA</name>